<gene>
    <name evidence="2" type="ORF">SAMN05421665_0973</name>
</gene>
<protein>
    <submittedName>
        <fullName evidence="2">Uncharacterized protein</fullName>
    </submittedName>
</protein>
<sequence length="66" mass="7529">MNMNQLINMGLRMLMRKGMSKGMALMANKGKRPEDMTSEERAQAKNAQQTAQKAQRGLNAARRFMR</sequence>
<evidence type="ECO:0000313" key="2">
    <source>
        <dbReference type="EMBL" id="SIT79608.1"/>
    </source>
</evidence>
<name>A0A1R3WNW7_9RHOB</name>
<dbReference type="STRING" id="287098.SAMN05421665_0973"/>
<reference evidence="3" key="1">
    <citation type="submission" date="2017-01" db="EMBL/GenBank/DDBJ databases">
        <authorList>
            <person name="Varghese N."/>
            <person name="Submissions S."/>
        </authorList>
    </citation>
    <scope>NUCLEOTIDE SEQUENCE [LARGE SCALE GENOMIC DNA]</scope>
    <source>
        <strain evidence="3">DSM 29591</strain>
    </source>
</reference>
<feature type="compositionally biased region" description="Low complexity" evidence="1">
    <location>
        <begin position="44"/>
        <end position="55"/>
    </location>
</feature>
<proteinExistence type="predicted"/>
<keyword evidence="3" id="KW-1185">Reference proteome</keyword>
<dbReference type="RefSeq" id="WP_076658578.1">
    <property type="nucleotide sequence ID" value="NZ_FTPR01000001.1"/>
</dbReference>
<organism evidence="2 3">
    <name type="scientific">Yoonia rosea</name>
    <dbReference type="NCBI Taxonomy" id="287098"/>
    <lineage>
        <taxon>Bacteria</taxon>
        <taxon>Pseudomonadati</taxon>
        <taxon>Pseudomonadota</taxon>
        <taxon>Alphaproteobacteria</taxon>
        <taxon>Rhodobacterales</taxon>
        <taxon>Paracoccaceae</taxon>
        <taxon>Yoonia</taxon>
    </lineage>
</organism>
<dbReference type="Proteomes" id="UP000186997">
    <property type="component" value="Unassembled WGS sequence"/>
</dbReference>
<evidence type="ECO:0000313" key="3">
    <source>
        <dbReference type="Proteomes" id="UP000186997"/>
    </source>
</evidence>
<feature type="compositionally biased region" description="Basic and acidic residues" evidence="1">
    <location>
        <begin position="31"/>
        <end position="43"/>
    </location>
</feature>
<feature type="region of interest" description="Disordered" evidence="1">
    <location>
        <begin position="28"/>
        <end position="66"/>
    </location>
</feature>
<dbReference type="AlphaFoldDB" id="A0A1R3WNW7"/>
<accession>A0A1R3WNW7</accession>
<dbReference type="OrthoDB" id="7876991at2"/>
<evidence type="ECO:0000256" key="1">
    <source>
        <dbReference type="SAM" id="MobiDB-lite"/>
    </source>
</evidence>
<dbReference type="EMBL" id="FTPR01000001">
    <property type="protein sequence ID" value="SIT79608.1"/>
    <property type="molecule type" value="Genomic_DNA"/>
</dbReference>